<evidence type="ECO:0000313" key="3">
    <source>
        <dbReference type="Proteomes" id="UP000029556"/>
    </source>
</evidence>
<organism evidence="2 3">
    <name type="scientific">Hoylesella buccalis DNF00853</name>
    <dbReference type="NCBI Taxonomy" id="1401074"/>
    <lineage>
        <taxon>Bacteria</taxon>
        <taxon>Pseudomonadati</taxon>
        <taxon>Bacteroidota</taxon>
        <taxon>Bacteroidia</taxon>
        <taxon>Bacteroidales</taxon>
        <taxon>Prevotellaceae</taxon>
        <taxon>Hoylesella</taxon>
    </lineage>
</organism>
<protein>
    <recommendedName>
        <fullName evidence="4">ATP-dependent Clp protease proteolytic subunit</fullName>
    </recommendedName>
</protein>
<dbReference type="EMBL" id="JRNN01000077">
    <property type="protein sequence ID" value="KGF33883.1"/>
    <property type="molecule type" value="Genomic_DNA"/>
</dbReference>
<dbReference type="AlphaFoldDB" id="A0A095ZGT0"/>
<dbReference type="InterPro" id="IPR029045">
    <property type="entry name" value="ClpP/crotonase-like_dom_sf"/>
</dbReference>
<feature type="region of interest" description="Disordered" evidence="1">
    <location>
        <begin position="290"/>
        <end position="374"/>
    </location>
</feature>
<evidence type="ECO:0000256" key="1">
    <source>
        <dbReference type="SAM" id="MobiDB-lite"/>
    </source>
</evidence>
<evidence type="ECO:0000313" key="2">
    <source>
        <dbReference type="EMBL" id="KGF33883.1"/>
    </source>
</evidence>
<accession>A0A095ZGT0</accession>
<dbReference type="Gene3D" id="3.90.226.10">
    <property type="entry name" value="2-enoyl-CoA Hydratase, Chain A, domain 1"/>
    <property type="match status" value="1"/>
</dbReference>
<dbReference type="CDD" id="cd07016">
    <property type="entry name" value="S14_ClpP_1"/>
    <property type="match status" value="1"/>
</dbReference>
<dbReference type="InterPro" id="IPR023562">
    <property type="entry name" value="ClpP/TepA"/>
</dbReference>
<comment type="caution">
    <text evidence="2">The sequence shown here is derived from an EMBL/GenBank/DDBJ whole genome shotgun (WGS) entry which is preliminary data.</text>
</comment>
<proteinExistence type="predicted"/>
<feature type="compositionally biased region" description="Basic and acidic residues" evidence="1">
    <location>
        <begin position="294"/>
        <end position="342"/>
    </location>
</feature>
<gene>
    <name evidence="2" type="ORF">HMPREF2137_09635</name>
</gene>
<dbReference type="Proteomes" id="UP000029556">
    <property type="component" value="Unassembled WGS sequence"/>
</dbReference>
<dbReference type="Pfam" id="PF00574">
    <property type="entry name" value="CLP_protease"/>
    <property type="match status" value="1"/>
</dbReference>
<evidence type="ECO:0008006" key="4">
    <source>
        <dbReference type="Google" id="ProtNLM"/>
    </source>
</evidence>
<reference evidence="2 3" key="1">
    <citation type="submission" date="2014-07" db="EMBL/GenBank/DDBJ databases">
        <authorList>
            <person name="McCorrison J."/>
            <person name="Sanka R."/>
            <person name="Torralba M."/>
            <person name="Gillis M."/>
            <person name="Haft D.H."/>
            <person name="Methe B."/>
            <person name="Sutton G."/>
            <person name="Nelson K.E."/>
        </authorList>
    </citation>
    <scope>NUCLEOTIDE SEQUENCE [LARGE SCALE GENOMIC DNA]</scope>
    <source>
        <strain evidence="2 3">DNF00853</strain>
    </source>
</reference>
<sequence>MLKTIKQMEYDIVINGTIGGWDCLSTGYVKYLLDQKKNKEVHVAFCSLGGYVKDGLVLNQLFKDHGNVHAHAFGMNASISTIAMLGCKSIDIVKGSFFLIHNTSTLVLKYDNQNKEQLDEFIKEMTQQRNNLSTFDDVLAQMYAERSGKTKEECAAQMKKGNWLSAEQALEFGLVDEIRKDENDDRVTNMYHAQLNAYKYDNQLLTDVGIPPLPKEMTEEGKGNPTQSFWQKTLQELKNLLLSNNVDKQNMSELKTDAIEKALGVDSIEVKNDVISLTAEQAKLLNEKLSNVQEEERKDEEKNEDSLESDKTSSEQVEDVMKEIENLKKELKSKDEQIENLKKSAGTQDETEENPKNEAPALTASAIFNSVKNV</sequence>
<dbReference type="SUPFAM" id="SSF52096">
    <property type="entry name" value="ClpP/crotonase"/>
    <property type="match status" value="1"/>
</dbReference>
<name>A0A095ZGT0_9BACT</name>